<evidence type="ECO:0000256" key="2">
    <source>
        <dbReference type="SAM" id="SignalP"/>
    </source>
</evidence>
<evidence type="ECO:0008006" key="5">
    <source>
        <dbReference type="Google" id="ProtNLM"/>
    </source>
</evidence>
<evidence type="ECO:0000313" key="4">
    <source>
        <dbReference type="Proteomes" id="UP000187455"/>
    </source>
</evidence>
<feature type="region of interest" description="Disordered" evidence="1">
    <location>
        <begin position="243"/>
        <end position="286"/>
    </location>
</feature>
<keyword evidence="4" id="KW-1185">Reference proteome</keyword>
<sequence>MKTSSLCIFTAIYASGILAKGHRCMKPDGQGDAYSTGNDQSLKCDPGYYCYQLPMGVYCGVGTAKELTSRSAYDANNKYAAIGKLDMETACTNNTKRYTCSEADGTSTGFFECNDGNATVSNCATGSSCYQDGQGIYCGANNSTGVACTEGSKKCVAMDGYDSHFNSCAGGQQVLNACGSGTVCYQQGPFNVDCNPPGSTTVVGGNGQGSNMNSTNTNGTSSASFVSIIYSESTVYVRASTSAPNAQTPSASWQAYSAAPPPPPAYSAAPPPTESPKNSMPSYSAP</sequence>
<dbReference type="EMBL" id="LSSL01000302">
    <property type="protein sequence ID" value="OLY84925.1"/>
    <property type="molecule type" value="Genomic_DNA"/>
</dbReference>
<dbReference type="Proteomes" id="UP000187455">
    <property type="component" value="Unassembled WGS sequence"/>
</dbReference>
<evidence type="ECO:0000313" key="3">
    <source>
        <dbReference type="EMBL" id="OLY84925.1"/>
    </source>
</evidence>
<feature type="compositionally biased region" description="Polar residues" evidence="1">
    <location>
        <begin position="277"/>
        <end position="286"/>
    </location>
</feature>
<accession>A0A1R0H6X4</accession>
<dbReference type="OrthoDB" id="5418055at2759"/>
<reference evidence="3 4" key="1">
    <citation type="journal article" date="2016" name="Mol. Biol. Evol.">
        <title>Genome-Wide Survey of Gut Fungi (Harpellales) Reveals the First Horizontally Transferred Ubiquitin Gene from a Mosquito Host.</title>
        <authorList>
            <person name="Wang Y."/>
            <person name="White M.M."/>
            <person name="Kvist S."/>
            <person name="Moncalvo J.M."/>
        </authorList>
    </citation>
    <scope>NUCLEOTIDE SEQUENCE [LARGE SCALE GENOMIC DNA]</scope>
    <source>
        <strain evidence="3 4">ALG-7-W6</strain>
    </source>
</reference>
<proteinExistence type="predicted"/>
<dbReference type="AlphaFoldDB" id="A0A1R0H6X4"/>
<feature type="compositionally biased region" description="Pro residues" evidence="1">
    <location>
        <begin position="259"/>
        <end position="274"/>
    </location>
</feature>
<gene>
    <name evidence="3" type="ORF">AYI68_g901</name>
</gene>
<feature type="signal peptide" evidence="2">
    <location>
        <begin position="1"/>
        <end position="19"/>
    </location>
</feature>
<feature type="non-terminal residue" evidence="3">
    <location>
        <position position="286"/>
    </location>
</feature>
<name>A0A1R0H6X4_9FUNG</name>
<evidence type="ECO:0000256" key="1">
    <source>
        <dbReference type="SAM" id="MobiDB-lite"/>
    </source>
</evidence>
<keyword evidence="2" id="KW-0732">Signal</keyword>
<comment type="caution">
    <text evidence="3">The sequence shown here is derived from an EMBL/GenBank/DDBJ whole genome shotgun (WGS) entry which is preliminary data.</text>
</comment>
<feature type="compositionally biased region" description="Low complexity" evidence="1">
    <location>
        <begin position="249"/>
        <end position="258"/>
    </location>
</feature>
<organism evidence="3 4">
    <name type="scientific">Smittium mucronatum</name>
    <dbReference type="NCBI Taxonomy" id="133383"/>
    <lineage>
        <taxon>Eukaryota</taxon>
        <taxon>Fungi</taxon>
        <taxon>Fungi incertae sedis</taxon>
        <taxon>Zoopagomycota</taxon>
        <taxon>Kickxellomycotina</taxon>
        <taxon>Harpellomycetes</taxon>
        <taxon>Harpellales</taxon>
        <taxon>Legeriomycetaceae</taxon>
        <taxon>Smittium</taxon>
    </lineage>
</organism>
<protein>
    <recommendedName>
        <fullName evidence="5">Carbohydrate-binding module family 19 domain-containing protein</fullName>
    </recommendedName>
</protein>
<feature type="chain" id="PRO_5012367521" description="Carbohydrate-binding module family 19 domain-containing protein" evidence="2">
    <location>
        <begin position="20"/>
        <end position="286"/>
    </location>
</feature>